<organism evidence="1">
    <name type="scientific">Arundo donax</name>
    <name type="common">Giant reed</name>
    <name type="synonym">Donax arundinaceus</name>
    <dbReference type="NCBI Taxonomy" id="35708"/>
    <lineage>
        <taxon>Eukaryota</taxon>
        <taxon>Viridiplantae</taxon>
        <taxon>Streptophyta</taxon>
        <taxon>Embryophyta</taxon>
        <taxon>Tracheophyta</taxon>
        <taxon>Spermatophyta</taxon>
        <taxon>Magnoliopsida</taxon>
        <taxon>Liliopsida</taxon>
        <taxon>Poales</taxon>
        <taxon>Poaceae</taxon>
        <taxon>PACMAD clade</taxon>
        <taxon>Arundinoideae</taxon>
        <taxon>Arundineae</taxon>
        <taxon>Arundo</taxon>
    </lineage>
</organism>
<dbReference type="EMBL" id="GBRH01208273">
    <property type="protein sequence ID" value="JAD89622.1"/>
    <property type="molecule type" value="Transcribed_RNA"/>
</dbReference>
<name>A0A0A9E0Y0_ARUDO</name>
<dbReference type="AlphaFoldDB" id="A0A0A9E0Y0"/>
<reference evidence="1" key="2">
    <citation type="journal article" date="2015" name="Data Brief">
        <title>Shoot transcriptome of the giant reed, Arundo donax.</title>
        <authorList>
            <person name="Barrero R.A."/>
            <person name="Guerrero F.D."/>
            <person name="Moolhuijzen P."/>
            <person name="Goolsby J.A."/>
            <person name="Tidwell J."/>
            <person name="Bellgard S.E."/>
            <person name="Bellgard M.I."/>
        </authorList>
    </citation>
    <scope>NUCLEOTIDE SEQUENCE</scope>
    <source>
        <tissue evidence="1">Shoot tissue taken approximately 20 cm above the soil surface</tissue>
    </source>
</reference>
<evidence type="ECO:0000313" key="1">
    <source>
        <dbReference type="EMBL" id="JAD89622.1"/>
    </source>
</evidence>
<sequence length="84" mass="9124">MASNKFYQGNFVQTNNNGYKEFSVPGMFCAAKQIIYQGPINILWPISIYSPPAPPRPQVDPIKMACVPVSLASMACATPLMGSL</sequence>
<protein>
    <submittedName>
        <fullName evidence="1">Uncharacterized protein</fullName>
    </submittedName>
</protein>
<reference evidence="1" key="1">
    <citation type="submission" date="2014-09" db="EMBL/GenBank/DDBJ databases">
        <authorList>
            <person name="Magalhaes I.L.F."/>
            <person name="Oliveira U."/>
            <person name="Santos F.R."/>
            <person name="Vidigal T.H.D.A."/>
            <person name="Brescovit A.D."/>
            <person name="Santos A.J."/>
        </authorList>
    </citation>
    <scope>NUCLEOTIDE SEQUENCE</scope>
    <source>
        <tissue evidence="1">Shoot tissue taken approximately 20 cm above the soil surface</tissue>
    </source>
</reference>
<accession>A0A0A9E0Y0</accession>
<proteinExistence type="predicted"/>